<feature type="compositionally biased region" description="Acidic residues" evidence="1">
    <location>
        <begin position="281"/>
        <end position="291"/>
    </location>
</feature>
<comment type="caution">
    <text evidence="2">The sequence shown here is derived from an EMBL/GenBank/DDBJ whole genome shotgun (WGS) entry which is preliminary data.</text>
</comment>
<feature type="compositionally biased region" description="Basic residues" evidence="1">
    <location>
        <begin position="211"/>
        <end position="221"/>
    </location>
</feature>
<proteinExistence type="predicted"/>
<name>A0A836CER3_9STRA</name>
<feature type="compositionally biased region" description="Basic and acidic residues" evidence="1">
    <location>
        <begin position="189"/>
        <end position="201"/>
    </location>
</feature>
<keyword evidence="3" id="KW-1185">Reference proteome</keyword>
<evidence type="ECO:0000256" key="1">
    <source>
        <dbReference type="SAM" id="MobiDB-lite"/>
    </source>
</evidence>
<feature type="region of interest" description="Disordered" evidence="1">
    <location>
        <begin position="186"/>
        <end position="313"/>
    </location>
</feature>
<gene>
    <name evidence="2" type="ORF">JKP88DRAFT_273059</name>
</gene>
<organism evidence="2 3">
    <name type="scientific">Tribonema minus</name>
    <dbReference type="NCBI Taxonomy" id="303371"/>
    <lineage>
        <taxon>Eukaryota</taxon>
        <taxon>Sar</taxon>
        <taxon>Stramenopiles</taxon>
        <taxon>Ochrophyta</taxon>
        <taxon>PX clade</taxon>
        <taxon>Xanthophyceae</taxon>
        <taxon>Tribonematales</taxon>
        <taxon>Tribonemataceae</taxon>
        <taxon>Tribonema</taxon>
    </lineage>
</organism>
<dbReference type="Proteomes" id="UP000664859">
    <property type="component" value="Unassembled WGS sequence"/>
</dbReference>
<evidence type="ECO:0000313" key="3">
    <source>
        <dbReference type="Proteomes" id="UP000664859"/>
    </source>
</evidence>
<dbReference type="EMBL" id="JAFCMP010000223">
    <property type="protein sequence ID" value="KAG5183087.1"/>
    <property type="molecule type" value="Genomic_DNA"/>
</dbReference>
<protein>
    <submittedName>
        <fullName evidence="2">Uncharacterized protein</fullName>
    </submittedName>
</protein>
<dbReference type="AlphaFoldDB" id="A0A836CER3"/>
<reference evidence="2" key="1">
    <citation type="submission" date="2021-02" db="EMBL/GenBank/DDBJ databases">
        <title>First Annotated Genome of the Yellow-green Alga Tribonema minus.</title>
        <authorList>
            <person name="Mahan K.M."/>
        </authorList>
    </citation>
    <scope>NUCLEOTIDE SEQUENCE</scope>
    <source>
        <strain evidence="2">UTEX B ZZ1240</strain>
    </source>
</reference>
<accession>A0A836CER3</accession>
<evidence type="ECO:0000313" key="2">
    <source>
        <dbReference type="EMBL" id="KAG5183087.1"/>
    </source>
</evidence>
<sequence>MAVVPGGAEREMAAVQAHADLMELLYQCACPRIHGLFCMISENVDDMFDTATDRTRSLQHTLLEVPRWNSLQVEAVASLCSDIADGCMSVVNAILRLKARVMNDAGVSDLPAASSPHSSPPFTEVVHALMTECAVPLCAAPDYITGGASQLPAFERLVRVDRAFERAVVRLGKCVMLKCLGAEQLRAPDPSHSKRSQKADSDGSDSESSRGRRRRRHRRTDMRRDREPSDDSALMDREDDLTAIASSRRGGGGHSKQVTLGSSRTPRKGGESGTFSASGSEEGESGSEDGESSLRGRPCTRGVMEGDGRMRDL</sequence>
<feature type="compositionally biased region" description="Basic and acidic residues" evidence="1">
    <location>
        <begin position="304"/>
        <end position="313"/>
    </location>
</feature>